<sequence length="280" mass="29154">MSEISRVALITGCGKQDGIGAAIARRLAAAGCKLVVTDIEAEGARDRFEPDAGEGAASWRGVTTLVDEICCSGGSATCITGDISNVANVEEMVAQAIAAYGSIDILVNNAGAPFSMAHGNLDDIPIDEFERVMAINICGTFQMARKVAPYLRQQKWGRIVNIASVAGRVGSKLNSAYAASKAGVIALSQTWALELGPYGVTSNAVLPGFIFTNRSLSGMRKKLGGAELDQGAIEKMMPNVPVGRPGRAEDVASMVAFLASEEAGYVNGQSLIVDGGNLRL</sequence>
<evidence type="ECO:0000313" key="4">
    <source>
        <dbReference type="Proteomes" id="UP000283003"/>
    </source>
</evidence>
<dbReference type="InterPro" id="IPR036291">
    <property type="entry name" value="NAD(P)-bd_dom_sf"/>
</dbReference>
<protein>
    <submittedName>
        <fullName evidence="3">SDR family oxidoreductase</fullName>
    </submittedName>
</protein>
<dbReference type="Proteomes" id="UP000283003">
    <property type="component" value="Unassembled WGS sequence"/>
</dbReference>
<reference evidence="3 4" key="1">
    <citation type="submission" date="2018-12" db="EMBL/GenBank/DDBJ databases">
        <title>Croceicoccus ponticola sp. nov., a lipolytic bacterium isolated from seawater.</title>
        <authorList>
            <person name="Yoon J.-H."/>
        </authorList>
    </citation>
    <scope>NUCLEOTIDE SEQUENCE [LARGE SCALE GENOMIC DNA]</scope>
    <source>
        <strain evidence="3 4">GM-16</strain>
    </source>
</reference>
<dbReference type="InterPro" id="IPR002347">
    <property type="entry name" value="SDR_fam"/>
</dbReference>
<gene>
    <name evidence="3" type="ORF">EKN06_05720</name>
</gene>
<evidence type="ECO:0000256" key="2">
    <source>
        <dbReference type="ARBA" id="ARBA00023002"/>
    </source>
</evidence>
<dbReference type="PANTHER" id="PTHR42760">
    <property type="entry name" value="SHORT-CHAIN DEHYDROGENASES/REDUCTASES FAMILY MEMBER"/>
    <property type="match status" value="1"/>
</dbReference>
<comment type="caution">
    <text evidence="3">The sequence shown here is derived from an EMBL/GenBank/DDBJ whole genome shotgun (WGS) entry which is preliminary data.</text>
</comment>
<dbReference type="PANTHER" id="PTHR42760:SF133">
    <property type="entry name" value="3-OXOACYL-[ACYL-CARRIER-PROTEIN] REDUCTASE"/>
    <property type="match status" value="1"/>
</dbReference>
<dbReference type="PROSITE" id="PS00061">
    <property type="entry name" value="ADH_SHORT"/>
    <property type="match status" value="1"/>
</dbReference>
<dbReference type="AlphaFoldDB" id="A0A437H283"/>
<keyword evidence="2" id="KW-0560">Oxidoreductase</keyword>
<organism evidence="3 4">
    <name type="scientific">Croceicoccus ponticola</name>
    <dbReference type="NCBI Taxonomy" id="2217664"/>
    <lineage>
        <taxon>Bacteria</taxon>
        <taxon>Pseudomonadati</taxon>
        <taxon>Pseudomonadota</taxon>
        <taxon>Alphaproteobacteria</taxon>
        <taxon>Sphingomonadales</taxon>
        <taxon>Erythrobacteraceae</taxon>
        <taxon>Croceicoccus</taxon>
    </lineage>
</organism>
<proteinExistence type="inferred from homology"/>
<keyword evidence="4" id="KW-1185">Reference proteome</keyword>
<dbReference type="OrthoDB" id="7170719at2"/>
<evidence type="ECO:0000313" key="3">
    <source>
        <dbReference type="EMBL" id="RVQ69656.1"/>
    </source>
</evidence>
<evidence type="ECO:0000256" key="1">
    <source>
        <dbReference type="ARBA" id="ARBA00006484"/>
    </source>
</evidence>
<accession>A0A437H283</accession>
<name>A0A437H283_9SPHN</name>
<comment type="similarity">
    <text evidence="1">Belongs to the short-chain dehydrogenases/reductases (SDR) family.</text>
</comment>
<dbReference type="PRINTS" id="PR00080">
    <property type="entry name" value="SDRFAMILY"/>
</dbReference>
<dbReference type="RefSeq" id="WP_127611844.1">
    <property type="nucleotide sequence ID" value="NZ_RXOL01000001.1"/>
</dbReference>
<dbReference type="InterPro" id="IPR020904">
    <property type="entry name" value="Sc_DH/Rdtase_CS"/>
</dbReference>
<dbReference type="PRINTS" id="PR00081">
    <property type="entry name" value="GDHRDH"/>
</dbReference>
<dbReference type="FunFam" id="3.40.50.720:FF:000084">
    <property type="entry name" value="Short-chain dehydrogenase reductase"/>
    <property type="match status" value="1"/>
</dbReference>
<dbReference type="EMBL" id="RXOL01000001">
    <property type="protein sequence ID" value="RVQ69656.1"/>
    <property type="molecule type" value="Genomic_DNA"/>
</dbReference>
<dbReference type="Pfam" id="PF13561">
    <property type="entry name" value="adh_short_C2"/>
    <property type="match status" value="1"/>
</dbReference>
<dbReference type="Gene3D" id="3.40.50.720">
    <property type="entry name" value="NAD(P)-binding Rossmann-like Domain"/>
    <property type="match status" value="1"/>
</dbReference>
<dbReference type="SUPFAM" id="SSF51735">
    <property type="entry name" value="NAD(P)-binding Rossmann-fold domains"/>
    <property type="match status" value="1"/>
</dbReference>
<dbReference type="GO" id="GO:0016616">
    <property type="term" value="F:oxidoreductase activity, acting on the CH-OH group of donors, NAD or NADP as acceptor"/>
    <property type="evidence" value="ECO:0007669"/>
    <property type="project" value="TreeGrafter"/>
</dbReference>